<protein>
    <submittedName>
        <fullName evidence="2">Uncharacterized protein</fullName>
    </submittedName>
</protein>
<reference evidence="2" key="2">
    <citation type="submission" date="2020-09" db="EMBL/GenBank/DDBJ databases">
        <authorList>
            <person name="Sun Q."/>
            <person name="Kim S."/>
        </authorList>
    </citation>
    <scope>NUCLEOTIDE SEQUENCE</scope>
    <source>
        <strain evidence="2">KCTC 32296</strain>
    </source>
</reference>
<keyword evidence="1" id="KW-1133">Transmembrane helix</keyword>
<proteinExistence type="predicted"/>
<evidence type="ECO:0000256" key="1">
    <source>
        <dbReference type="SAM" id="Phobius"/>
    </source>
</evidence>
<comment type="caution">
    <text evidence="2">The sequence shown here is derived from an EMBL/GenBank/DDBJ whole genome shotgun (WGS) entry which is preliminary data.</text>
</comment>
<dbReference type="EMBL" id="BMZB01000009">
    <property type="protein sequence ID" value="GGZ45254.1"/>
    <property type="molecule type" value="Genomic_DNA"/>
</dbReference>
<keyword evidence="3" id="KW-1185">Reference proteome</keyword>
<feature type="transmembrane region" description="Helical" evidence="1">
    <location>
        <begin position="15"/>
        <end position="36"/>
    </location>
</feature>
<evidence type="ECO:0000313" key="3">
    <source>
        <dbReference type="Proteomes" id="UP000662572"/>
    </source>
</evidence>
<evidence type="ECO:0000313" key="2">
    <source>
        <dbReference type="EMBL" id="GGZ45254.1"/>
    </source>
</evidence>
<gene>
    <name evidence="2" type="ORF">GCM10011273_34940</name>
</gene>
<dbReference type="Proteomes" id="UP000662572">
    <property type="component" value="Unassembled WGS sequence"/>
</dbReference>
<reference evidence="2" key="1">
    <citation type="journal article" date="2014" name="Int. J. Syst. Evol. Microbiol.">
        <title>Complete genome sequence of Corynebacterium casei LMG S-19264T (=DSM 44701T), isolated from a smear-ripened cheese.</title>
        <authorList>
            <consortium name="US DOE Joint Genome Institute (JGI-PGF)"/>
            <person name="Walter F."/>
            <person name="Albersmeier A."/>
            <person name="Kalinowski J."/>
            <person name="Ruckert C."/>
        </authorList>
    </citation>
    <scope>NUCLEOTIDE SEQUENCE</scope>
    <source>
        <strain evidence="2">KCTC 32296</strain>
    </source>
</reference>
<feature type="transmembrane region" description="Helical" evidence="1">
    <location>
        <begin position="48"/>
        <end position="67"/>
    </location>
</feature>
<keyword evidence="1" id="KW-0472">Membrane</keyword>
<sequence length="166" mass="17966">MFNFSEKISELKSSILYIVFLAGSLLIGLTWLSIGLYNALKLWIGTPWSSFVLALIMLVPVIIHLLVKAFSPDRPTKANTLSSQARPAVDPSGALLSQIMGAVAGQSTIVVTVVTLLASFIAVRFPSFLGMFAQVVTAFIDDMKLRPTAAATPRKPRRKTAADTEE</sequence>
<dbReference type="RefSeq" id="WP_189489077.1">
    <property type="nucleotide sequence ID" value="NZ_BMZB01000009.1"/>
</dbReference>
<organism evidence="2 3">
    <name type="scientific">Asticcacaulis endophyticus</name>
    <dbReference type="NCBI Taxonomy" id="1395890"/>
    <lineage>
        <taxon>Bacteria</taxon>
        <taxon>Pseudomonadati</taxon>
        <taxon>Pseudomonadota</taxon>
        <taxon>Alphaproteobacteria</taxon>
        <taxon>Caulobacterales</taxon>
        <taxon>Caulobacteraceae</taxon>
        <taxon>Asticcacaulis</taxon>
    </lineage>
</organism>
<dbReference type="AlphaFoldDB" id="A0A918QGV2"/>
<name>A0A918QGV2_9CAUL</name>
<keyword evidence="1" id="KW-0812">Transmembrane</keyword>
<accession>A0A918QGV2</accession>
<feature type="transmembrane region" description="Helical" evidence="1">
    <location>
        <begin position="99"/>
        <end position="123"/>
    </location>
</feature>